<dbReference type="GO" id="GO:0003723">
    <property type="term" value="F:RNA binding"/>
    <property type="evidence" value="ECO:0007669"/>
    <property type="project" value="InterPro"/>
</dbReference>
<dbReference type="InterPro" id="IPR002885">
    <property type="entry name" value="PPR_rpt"/>
</dbReference>
<dbReference type="Pfam" id="PF01535">
    <property type="entry name" value="PPR"/>
    <property type="match status" value="4"/>
</dbReference>
<dbReference type="NCBIfam" id="TIGR00756">
    <property type="entry name" value="PPR"/>
    <property type="match status" value="5"/>
</dbReference>
<gene>
    <name evidence="3" type="ORF">VNO77_25427</name>
</gene>
<keyword evidence="1" id="KW-0677">Repeat</keyword>
<dbReference type="FunFam" id="1.25.40.10:FF:000439">
    <property type="entry name" value="Pentatricopeptide repeat-containing protein mitochondrial"/>
    <property type="match status" value="1"/>
</dbReference>
<evidence type="ECO:0000256" key="1">
    <source>
        <dbReference type="ARBA" id="ARBA00022737"/>
    </source>
</evidence>
<feature type="repeat" description="PPR" evidence="2">
    <location>
        <begin position="424"/>
        <end position="458"/>
    </location>
</feature>
<dbReference type="InterPro" id="IPR046960">
    <property type="entry name" value="PPR_At4g14850-like_plant"/>
</dbReference>
<accession>A0AAN9LBH2</accession>
<feature type="repeat" description="PPR" evidence="2">
    <location>
        <begin position="256"/>
        <end position="290"/>
    </location>
</feature>
<sequence length="548" mass="61202">MFLRPLKAKVKQRKRLGVVPNALETLKFNLISYIIENSECQENLHHYTFITRRDISQINSLITSYVRRGDAVTAWTLFHSVRRVRCDVDAYTFTSVLRACSLLLVSELGKQVHAQMVKTGADSGTVAKTTLVDVYSRYGSLDDSLKVFEEMRHKDVVAWNALLSCFLRCDLPAEAIGVLRAMGRENVEISEFTLCSVLKSCASLKALELGRQVHGLVVSMGRDLIVLSTALIDFYSGVGCIDDALKVFSSLKGWKDDMMHNSLVSGCVRNRRYDEAFKVMSLMKPNAIALTSALVGCSENLDLWVGKQIHCVAVRWCFTSETQLCNALLDMYAKCGKISHARSLFDGICKKDVISWTCMIDAYGRNGQGHEAIELFQKMRENVSVLPNSVTFLSVLSACDHSGLVEEGKKCFKLLRDKYGLEPDPEHYACYIDILGRAGNIEEVWSAYHIMIEQGTRPTAGVWIALLNACCLNQDVERGEFAAKHLLQLDPNKASNTVLVSNFYAAIGRWDYVDELRSIMRTKGLVKDAGNSWINVLGFNQHVGSLSA</sequence>
<protein>
    <submittedName>
        <fullName evidence="3">Uncharacterized protein</fullName>
    </submittedName>
</protein>
<organism evidence="3 4">
    <name type="scientific">Canavalia gladiata</name>
    <name type="common">Sword bean</name>
    <name type="synonym">Dolichos gladiatus</name>
    <dbReference type="NCBI Taxonomy" id="3824"/>
    <lineage>
        <taxon>Eukaryota</taxon>
        <taxon>Viridiplantae</taxon>
        <taxon>Streptophyta</taxon>
        <taxon>Embryophyta</taxon>
        <taxon>Tracheophyta</taxon>
        <taxon>Spermatophyta</taxon>
        <taxon>Magnoliopsida</taxon>
        <taxon>eudicotyledons</taxon>
        <taxon>Gunneridae</taxon>
        <taxon>Pentapetalae</taxon>
        <taxon>rosids</taxon>
        <taxon>fabids</taxon>
        <taxon>Fabales</taxon>
        <taxon>Fabaceae</taxon>
        <taxon>Papilionoideae</taxon>
        <taxon>50 kb inversion clade</taxon>
        <taxon>NPAAA clade</taxon>
        <taxon>indigoferoid/millettioid clade</taxon>
        <taxon>Phaseoleae</taxon>
        <taxon>Canavalia</taxon>
    </lineage>
</organism>
<feature type="repeat" description="PPR" evidence="2">
    <location>
        <begin position="352"/>
        <end position="382"/>
    </location>
</feature>
<dbReference type="InterPro" id="IPR011990">
    <property type="entry name" value="TPR-like_helical_dom_sf"/>
</dbReference>
<dbReference type="Proteomes" id="UP001367508">
    <property type="component" value="Unassembled WGS sequence"/>
</dbReference>
<keyword evidence="4" id="KW-1185">Reference proteome</keyword>
<dbReference type="SUPFAM" id="SSF48452">
    <property type="entry name" value="TPR-like"/>
    <property type="match status" value="1"/>
</dbReference>
<comment type="caution">
    <text evidence="3">The sequence shown here is derived from an EMBL/GenBank/DDBJ whole genome shotgun (WGS) entry which is preliminary data.</text>
</comment>
<dbReference type="FunFam" id="1.25.40.10:FF:000877">
    <property type="entry name" value="Pentatricopeptide repeat-containing protein mitochondrial"/>
    <property type="match status" value="1"/>
</dbReference>
<dbReference type="Pfam" id="PF20431">
    <property type="entry name" value="E_motif"/>
    <property type="match status" value="1"/>
</dbReference>
<dbReference type="InterPro" id="IPR046848">
    <property type="entry name" value="E_motif"/>
</dbReference>
<reference evidence="3 4" key="1">
    <citation type="submission" date="2024-01" db="EMBL/GenBank/DDBJ databases">
        <title>The genomes of 5 underutilized Papilionoideae crops provide insights into root nodulation and disease resistanc.</title>
        <authorList>
            <person name="Jiang F."/>
        </authorList>
    </citation>
    <scope>NUCLEOTIDE SEQUENCE [LARGE SCALE GENOMIC DNA]</scope>
    <source>
        <strain evidence="3">LVBAO_FW01</strain>
        <tissue evidence="3">Leaves</tissue>
    </source>
</reference>
<dbReference type="EMBL" id="JAYMYQ010000005">
    <property type="protein sequence ID" value="KAK7331209.1"/>
    <property type="molecule type" value="Genomic_DNA"/>
</dbReference>
<name>A0AAN9LBH2_CANGL</name>
<dbReference type="GO" id="GO:0009451">
    <property type="term" value="P:RNA modification"/>
    <property type="evidence" value="ECO:0007669"/>
    <property type="project" value="InterPro"/>
</dbReference>
<dbReference type="FunFam" id="1.25.40.10:FF:000382">
    <property type="entry name" value="Pentatricopeptide repeat-containing protein"/>
    <property type="match status" value="1"/>
</dbReference>
<dbReference type="AlphaFoldDB" id="A0AAN9LBH2"/>
<dbReference type="Gene3D" id="1.25.40.10">
    <property type="entry name" value="Tetratricopeptide repeat domain"/>
    <property type="match status" value="4"/>
</dbReference>
<evidence type="ECO:0000256" key="2">
    <source>
        <dbReference type="PROSITE-ProRule" id="PRU00708"/>
    </source>
</evidence>
<feature type="repeat" description="PPR" evidence="2">
    <location>
        <begin position="155"/>
        <end position="189"/>
    </location>
</feature>
<dbReference type="Pfam" id="PF13041">
    <property type="entry name" value="PPR_2"/>
    <property type="match status" value="2"/>
</dbReference>
<proteinExistence type="predicted"/>
<dbReference type="PANTHER" id="PTHR47926">
    <property type="entry name" value="PENTATRICOPEPTIDE REPEAT-CONTAINING PROTEIN"/>
    <property type="match status" value="1"/>
</dbReference>
<dbReference type="PROSITE" id="PS51375">
    <property type="entry name" value="PPR"/>
    <property type="match status" value="4"/>
</dbReference>
<evidence type="ECO:0000313" key="4">
    <source>
        <dbReference type="Proteomes" id="UP001367508"/>
    </source>
</evidence>
<evidence type="ECO:0000313" key="3">
    <source>
        <dbReference type="EMBL" id="KAK7331209.1"/>
    </source>
</evidence>